<dbReference type="SMART" id="SM00422">
    <property type="entry name" value="HTH_MERR"/>
    <property type="match status" value="1"/>
</dbReference>
<keyword evidence="1" id="KW-0238">DNA-binding</keyword>
<evidence type="ECO:0000259" key="2">
    <source>
        <dbReference type="PROSITE" id="PS50937"/>
    </source>
</evidence>
<dbReference type="PROSITE" id="PS50937">
    <property type="entry name" value="HTH_MERR_2"/>
    <property type="match status" value="1"/>
</dbReference>
<dbReference type="InterPro" id="IPR009061">
    <property type="entry name" value="DNA-bd_dom_put_sf"/>
</dbReference>
<dbReference type="SUPFAM" id="SSF46955">
    <property type="entry name" value="Putative DNA-binding domain"/>
    <property type="match status" value="1"/>
</dbReference>
<dbReference type="Gene3D" id="1.10.1660.10">
    <property type="match status" value="1"/>
</dbReference>
<dbReference type="Proteomes" id="UP001595923">
    <property type="component" value="Unassembled WGS sequence"/>
</dbReference>
<dbReference type="EMBL" id="JBHSFQ010000015">
    <property type="protein sequence ID" value="MFC4563434.1"/>
    <property type="molecule type" value="Genomic_DNA"/>
</dbReference>
<dbReference type="PANTHER" id="PTHR30204:SF93">
    <property type="entry name" value="HTH MERR-TYPE DOMAIN-CONTAINING PROTEIN"/>
    <property type="match status" value="1"/>
</dbReference>
<dbReference type="InterPro" id="IPR047057">
    <property type="entry name" value="MerR_fam"/>
</dbReference>
<dbReference type="InterPro" id="IPR000551">
    <property type="entry name" value="MerR-type_HTH_dom"/>
</dbReference>
<proteinExistence type="predicted"/>
<dbReference type="CDD" id="cd00592">
    <property type="entry name" value="HTH_MerR-like"/>
    <property type="match status" value="1"/>
</dbReference>
<protein>
    <submittedName>
        <fullName evidence="3">MerR family transcriptional regulator</fullName>
    </submittedName>
</protein>
<comment type="caution">
    <text evidence="3">The sequence shown here is derived from an EMBL/GenBank/DDBJ whole genome shotgun (WGS) entry which is preliminary data.</text>
</comment>
<keyword evidence="4" id="KW-1185">Reference proteome</keyword>
<dbReference type="PANTHER" id="PTHR30204">
    <property type="entry name" value="REDOX-CYCLING DRUG-SENSING TRANSCRIPTIONAL ACTIVATOR SOXR"/>
    <property type="match status" value="1"/>
</dbReference>
<feature type="domain" description="HTH merR-type" evidence="2">
    <location>
        <begin position="2"/>
        <end position="71"/>
    </location>
</feature>
<gene>
    <name evidence="3" type="ORF">ACFO4E_16335</name>
</gene>
<dbReference type="RefSeq" id="WP_378575735.1">
    <property type="nucleotide sequence ID" value="NZ_JBHSFQ010000015.1"/>
</dbReference>
<organism evidence="3 4">
    <name type="scientific">Nocardiopsis mangrovi</name>
    <dbReference type="NCBI Taxonomy" id="1179818"/>
    <lineage>
        <taxon>Bacteria</taxon>
        <taxon>Bacillati</taxon>
        <taxon>Actinomycetota</taxon>
        <taxon>Actinomycetes</taxon>
        <taxon>Streptosporangiales</taxon>
        <taxon>Nocardiopsidaceae</taxon>
        <taxon>Nocardiopsis</taxon>
    </lineage>
</organism>
<evidence type="ECO:0000313" key="4">
    <source>
        <dbReference type="Proteomes" id="UP001595923"/>
    </source>
</evidence>
<name>A0ABV9DZT5_9ACTN</name>
<accession>A0ABV9DZT5</accession>
<evidence type="ECO:0000313" key="3">
    <source>
        <dbReference type="EMBL" id="MFC4563434.1"/>
    </source>
</evidence>
<sequence>MAWSTRELAELANIKVSAIRHYHRIGLLKEPARQYNGYKKYGVLDLVRVLHIRRLADLGVPLSQVDELTDDRARAPDVLREIDAELALAIERIQRTRADIAAMLPDSASVDVPAGFEPIASRLSAADRALLHIYTQLYDDAAMSDLLQMMKTGVGSVDDDIEALPADADEATRQSLAKRLAPIIAESLNDYPWLSDPATHLLKSEQVTRETFIKAILELYNPAQLDVLKRGSTLAHEQVRAMREANEDAE</sequence>
<dbReference type="Pfam" id="PF00376">
    <property type="entry name" value="MerR"/>
    <property type="match status" value="1"/>
</dbReference>
<evidence type="ECO:0000256" key="1">
    <source>
        <dbReference type="ARBA" id="ARBA00023125"/>
    </source>
</evidence>
<reference evidence="4" key="1">
    <citation type="journal article" date="2019" name="Int. J. Syst. Evol. Microbiol.">
        <title>The Global Catalogue of Microorganisms (GCM) 10K type strain sequencing project: providing services to taxonomists for standard genome sequencing and annotation.</title>
        <authorList>
            <consortium name="The Broad Institute Genomics Platform"/>
            <consortium name="The Broad Institute Genome Sequencing Center for Infectious Disease"/>
            <person name="Wu L."/>
            <person name="Ma J."/>
        </authorList>
    </citation>
    <scope>NUCLEOTIDE SEQUENCE [LARGE SCALE GENOMIC DNA]</scope>
    <source>
        <strain evidence="4">XZYJ18</strain>
    </source>
</reference>